<dbReference type="AlphaFoldDB" id="C5LRV6"/>
<proteinExistence type="predicted"/>
<name>C5LRV6_PERM5</name>
<dbReference type="RefSeq" id="XP_002767815.1">
    <property type="nucleotide sequence ID" value="XM_002767769.1"/>
</dbReference>
<sequence>MVAPSQPPPEVLSVKPVVPPHVLESLLSYKSKALISRVPLSKEALRRISFEAEALSAKLASEALASSRKRREATIADHDSEMVSEVDAAEEDDLMRALAGGEKEALSGEQRVTLEDVIVAAKALGLALPLRGCAGS</sequence>
<dbReference type="InParanoid" id="C5LRV6"/>
<evidence type="ECO:0000313" key="2">
    <source>
        <dbReference type="Proteomes" id="UP000007800"/>
    </source>
</evidence>
<accession>C5LRV6</accession>
<evidence type="ECO:0000313" key="1">
    <source>
        <dbReference type="EMBL" id="EER00533.1"/>
    </source>
</evidence>
<dbReference type="EMBL" id="GG684987">
    <property type="protein sequence ID" value="EER00533.1"/>
    <property type="molecule type" value="Genomic_DNA"/>
</dbReference>
<evidence type="ECO:0008006" key="3">
    <source>
        <dbReference type="Google" id="ProtNLM"/>
    </source>
</evidence>
<protein>
    <recommendedName>
        <fullName evidence="3">Transcription factor CBF/NF-Y/archaeal histone domain-containing protein</fullName>
    </recommendedName>
</protein>
<dbReference type="Proteomes" id="UP000007800">
    <property type="component" value="Unassembled WGS sequence"/>
</dbReference>
<keyword evidence="2" id="KW-1185">Reference proteome</keyword>
<gene>
    <name evidence="1" type="ORF">Pmar_PMAR011219</name>
</gene>
<dbReference type="GeneID" id="9043608"/>
<organism evidence="2">
    <name type="scientific">Perkinsus marinus (strain ATCC 50983 / TXsc)</name>
    <dbReference type="NCBI Taxonomy" id="423536"/>
    <lineage>
        <taxon>Eukaryota</taxon>
        <taxon>Sar</taxon>
        <taxon>Alveolata</taxon>
        <taxon>Perkinsozoa</taxon>
        <taxon>Perkinsea</taxon>
        <taxon>Perkinsida</taxon>
        <taxon>Perkinsidae</taxon>
        <taxon>Perkinsus</taxon>
    </lineage>
</organism>
<reference evidence="1 2" key="1">
    <citation type="submission" date="2008-07" db="EMBL/GenBank/DDBJ databases">
        <authorList>
            <person name="El-Sayed N."/>
            <person name="Caler E."/>
            <person name="Inman J."/>
            <person name="Amedeo P."/>
            <person name="Hass B."/>
            <person name="Wortman J."/>
        </authorList>
    </citation>
    <scope>NUCLEOTIDE SEQUENCE [LARGE SCALE GENOMIC DNA]</scope>
    <source>
        <strain evidence="2">ATCC 50983 / TXsc</strain>
    </source>
</reference>